<dbReference type="EMBL" id="BLQM01000016">
    <property type="protein sequence ID" value="GMH50632.1"/>
    <property type="molecule type" value="Genomic_DNA"/>
</dbReference>
<dbReference type="Proteomes" id="UP001162640">
    <property type="component" value="Unassembled WGS sequence"/>
</dbReference>
<protein>
    <submittedName>
        <fullName evidence="1">Uncharacterized protein</fullName>
    </submittedName>
</protein>
<proteinExistence type="predicted"/>
<accession>A0A9W6ZG20</accession>
<evidence type="ECO:0000313" key="2">
    <source>
        <dbReference type="Proteomes" id="UP001162640"/>
    </source>
</evidence>
<comment type="caution">
    <text evidence="1">The sequence shown here is derived from an EMBL/GenBank/DDBJ whole genome shotgun (WGS) entry which is preliminary data.</text>
</comment>
<dbReference type="AlphaFoldDB" id="A0A9W6ZG20"/>
<organism evidence="1 2">
    <name type="scientific">Triparma laevis f. inornata</name>
    <dbReference type="NCBI Taxonomy" id="1714386"/>
    <lineage>
        <taxon>Eukaryota</taxon>
        <taxon>Sar</taxon>
        <taxon>Stramenopiles</taxon>
        <taxon>Ochrophyta</taxon>
        <taxon>Bolidophyceae</taxon>
        <taxon>Parmales</taxon>
        <taxon>Triparmaceae</taxon>
        <taxon>Triparma</taxon>
    </lineage>
</organism>
<sequence>MVLVAPSTLPFERLLGNELEALSGSVFEFWRRRACDLDFVKTLDERRASSRWKKLYENGPFAVPGVLNRSELKLISEKVDALQSSWVYNLEAYPLPEFRLGGNLRTIEQPSAGAKLRAGTRDNMINAFHNEDIKIFEKMAGAFEDVIDLERGAVRWQEVSDLPTPGFQMQYPHAIFGTGVFIKHTDGEGIHPEEAPKGYNCEWDGGETVSAVLPLELPRAGGGLDWWLWDYSKEECRDEGSVLTDVWACIAKHGRQKYVEGDMYFYTGPILHAIASWSINQPADPTTSAPENVKSALHDRRLAAISFYNWCLDEKTKEPVWIMASNPFYISEEALSKLNALDDL</sequence>
<name>A0A9W6ZG20_9STRA</name>
<gene>
    <name evidence="1" type="ORF">TL16_g00829</name>
</gene>
<evidence type="ECO:0000313" key="1">
    <source>
        <dbReference type="EMBL" id="GMH50632.1"/>
    </source>
</evidence>
<reference evidence="2" key="1">
    <citation type="journal article" date="2023" name="Commun. Biol.">
        <title>Genome analysis of Parmales, the sister group of diatoms, reveals the evolutionary specialization of diatoms from phago-mixotrophs to photoautotrophs.</title>
        <authorList>
            <person name="Ban H."/>
            <person name="Sato S."/>
            <person name="Yoshikawa S."/>
            <person name="Yamada K."/>
            <person name="Nakamura Y."/>
            <person name="Ichinomiya M."/>
            <person name="Sato N."/>
            <person name="Blanc-Mathieu R."/>
            <person name="Endo H."/>
            <person name="Kuwata A."/>
            <person name="Ogata H."/>
        </authorList>
    </citation>
    <scope>NUCLEOTIDE SEQUENCE [LARGE SCALE GENOMIC DNA]</scope>
</reference>